<dbReference type="KEGG" id="ngr:NAEGRDRAFT_63107"/>
<feature type="region of interest" description="Disordered" evidence="1">
    <location>
        <begin position="513"/>
        <end position="533"/>
    </location>
</feature>
<accession>D2V2T0</accession>
<feature type="region of interest" description="Disordered" evidence="1">
    <location>
        <begin position="1"/>
        <end position="31"/>
    </location>
</feature>
<protein>
    <submittedName>
        <fullName evidence="3">Predicted protein</fullName>
    </submittedName>
</protein>
<sequence>MVASKVTPLPPHVSVYTTNRTPTSKNHLTESNDGFTISAVSPLEPIIDDNSSDDGAQIKQQNKRSSQKITIKSSLILLLLFVLVVSVILLTIVWVSSFAGSVTSVSNSLMESQFSSMTEFIDSTMNKVAMATETVRNSVWNDMDYYNRDEWLIDKTFMTYKSQEAYINGLFINSYFGDVLGGNKGITSSQSRAAKSPEMYLSLFVINSTGAYYKTCDFDSSHTSCVRKGPTWDKIKPTFDLSTEVEQAQNLLNSTGFSDSYTDSGYPLWVWFSCVSVHSVPGSSTFDWYFAIDLTVHSLSQYLLEFTSDIMNSLAVVIEIKTDAIIATNYPDIPVSEWDKSGKETRKTVKNFDIPQVRDIGSAVYESLGNDLKSMKCSTFKFTTVSSYYVGLYRLCTPTLLNWMIIFAVPQWNYISSIVIAVIVAVIVSVIITISAILIGIWFSTRIVTPFKKLMTQFEFISEMQLDEIEGLKVASPLKEVSEIQEHVLFMVKKMKLFRSFLPPHLLSKLDSNDTRSHEESKHHSSNKFTSLSFSKSSHHSKIGAHSSGFHNSIFKLGLEKRRVVSAMIYFEGLNELLNELKEHDITVVLTEIFTVIQRHASLNNALVGNFEKSTIILSFNATSESAKAEEKGLFCMTQLQGQLQKLKCSSSISFLCAMVSQQNKVGNVGTRDVKTFSILGSYQENLEFLISLTSKLNVNFLITDHVYQEIADVHSTRLVSWKKLVNENTFEPIMSNRKSKSGEKTPIYEVGDSKQVNMDECKLILFFHL</sequence>
<keyword evidence="2" id="KW-0472">Membrane</keyword>
<evidence type="ECO:0000313" key="3">
    <source>
        <dbReference type="EMBL" id="EFC49112.1"/>
    </source>
</evidence>
<dbReference type="Proteomes" id="UP000006671">
    <property type="component" value="Unassembled WGS sequence"/>
</dbReference>
<dbReference type="InParanoid" id="D2V2T0"/>
<dbReference type="AlphaFoldDB" id="D2V2T0"/>
<keyword evidence="2" id="KW-0812">Transmembrane</keyword>
<gene>
    <name evidence="3" type="ORF">NAEGRDRAFT_63107</name>
</gene>
<reference evidence="3 4" key="1">
    <citation type="journal article" date="2010" name="Cell">
        <title>The genome of Naegleria gruberi illuminates early eukaryotic versatility.</title>
        <authorList>
            <person name="Fritz-Laylin L.K."/>
            <person name="Prochnik S.E."/>
            <person name="Ginger M.L."/>
            <person name="Dacks J.B."/>
            <person name="Carpenter M.L."/>
            <person name="Field M.C."/>
            <person name="Kuo A."/>
            <person name="Paredez A."/>
            <person name="Chapman J."/>
            <person name="Pham J."/>
            <person name="Shu S."/>
            <person name="Neupane R."/>
            <person name="Cipriano M."/>
            <person name="Mancuso J."/>
            <person name="Tu H."/>
            <person name="Salamov A."/>
            <person name="Lindquist E."/>
            <person name="Shapiro H."/>
            <person name="Lucas S."/>
            <person name="Grigoriev I.V."/>
            <person name="Cande W.Z."/>
            <person name="Fulton C."/>
            <person name="Rokhsar D.S."/>
            <person name="Dawson S.C."/>
        </authorList>
    </citation>
    <scope>NUCLEOTIDE SEQUENCE [LARGE SCALE GENOMIC DNA]</scope>
    <source>
        <strain evidence="3 4">NEG-M</strain>
    </source>
</reference>
<feature type="compositionally biased region" description="Polar residues" evidence="1">
    <location>
        <begin position="15"/>
        <end position="31"/>
    </location>
</feature>
<evidence type="ECO:0000256" key="2">
    <source>
        <dbReference type="SAM" id="Phobius"/>
    </source>
</evidence>
<name>D2V2T0_NAEGR</name>
<dbReference type="GeneID" id="8852551"/>
<keyword evidence="4" id="KW-1185">Reference proteome</keyword>
<dbReference type="EMBL" id="GG738849">
    <property type="protein sequence ID" value="EFC49112.1"/>
    <property type="molecule type" value="Genomic_DNA"/>
</dbReference>
<dbReference type="RefSeq" id="XP_002681856.1">
    <property type="nucleotide sequence ID" value="XM_002681810.1"/>
</dbReference>
<evidence type="ECO:0000313" key="4">
    <source>
        <dbReference type="Proteomes" id="UP000006671"/>
    </source>
</evidence>
<feature type="transmembrane region" description="Helical" evidence="2">
    <location>
        <begin position="418"/>
        <end position="443"/>
    </location>
</feature>
<dbReference type="VEuPathDB" id="AmoebaDB:NAEGRDRAFT_63107"/>
<feature type="compositionally biased region" description="Basic and acidic residues" evidence="1">
    <location>
        <begin position="513"/>
        <end position="523"/>
    </location>
</feature>
<feature type="transmembrane region" description="Helical" evidence="2">
    <location>
        <begin position="74"/>
        <end position="95"/>
    </location>
</feature>
<organism evidence="4">
    <name type="scientific">Naegleria gruberi</name>
    <name type="common">Amoeba</name>
    <dbReference type="NCBI Taxonomy" id="5762"/>
    <lineage>
        <taxon>Eukaryota</taxon>
        <taxon>Discoba</taxon>
        <taxon>Heterolobosea</taxon>
        <taxon>Tetramitia</taxon>
        <taxon>Eutetramitia</taxon>
        <taxon>Vahlkampfiidae</taxon>
        <taxon>Naegleria</taxon>
    </lineage>
</organism>
<evidence type="ECO:0000256" key="1">
    <source>
        <dbReference type="SAM" id="MobiDB-lite"/>
    </source>
</evidence>
<keyword evidence="2" id="KW-1133">Transmembrane helix</keyword>
<feature type="transmembrane region" description="Helical" evidence="2">
    <location>
        <begin position="388"/>
        <end position="409"/>
    </location>
</feature>
<proteinExistence type="predicted"/>